<evidence type="ECO:0000256" key="2">
    <source>
        <dbReference type="ARBA" id="ARBA00008072"/>
    </source>
</evidence>
<evidence type="ECO:0000256" key="1">
    <source>
        <dbReference type="ARBA" id="ARBA00001947"/>
    </source>
</evidence>
<dbReference type="InterPro" id="IPR013149">
    <property type="entry name" value="ADH-like_C"/>
</dbReference>
<evidence type="ECO:0000256" key="5">
    <source>
        <dbReference type="ARBA" id="ARBA00023002"/>
    </source>
</evidence>
<dbReference type="InterPro" id="IPR011032">
    <property type="entry name" value="GroES-like_sf"/>
</dbReference>
<dbReference type="PATRIC" id="fig|447.4.peg.2201"/>
<keyword evidence="8" id="KW-1185">Reference proteome</keyword>
<comment type="cofactor">
    <cofactor evidence="1">
        <name>Zn(2+)</name>
        <dbReference type="ChEBI" id="CHEBI:29105"/>
    </cofactor>
</comment>
<keyword evidence="4" id="KW-0862">Zinc</keyword>
<dbReference type="SUPFAM" id="SSF51735">
    <property type="entry name" value="NAD(P)-binding Rossmann-fold domains"/>
    <property type="match status" value="1"/>
</dbReference>
<dbReference type="STRING" id="447.Lboz_2072"/>
<dbReference type="Gene3D" id="3.40.50.720">
    <property type="entry name" value="NAD(P)-binding Rossmann-like Domain"/>
    <property type="match status" value="1"/>
</dbReference>
<dbReference type="CDD" id="cd08255">
    <property type="entry name" value="2-desacetyl-2-hydroxyethyl_bacteriochlorophyllide_like"/>
    <property type="match status" value="1"/>
</dbReference>
<evidence type="ECO:0000313" key="7">
    <source>
        <dbReference type="EMBL" id="KTC73426.1"/>
    </source>
</evidence>
<dbReference type="SUPFAM" id="SSF50129">
    <property type="entry name" value="GroES-like"/>
    <property type="match status" value="1"/>
</dbReference>
<dbReference type="InterPro" id="IPR036291">
    <property type="entry name" value="NAD(P)-bd_dom_sf"/>
</dbReference>
<dbReference type="Pfam" id="PF00107">
    <property type="entry name" value="ADH_zinc_N"/>
    <property type="match status" value="1"/>
</dbReference>
<protein>
    <submittedName>
        <fullName evidence="7">Threonine(-3-)dehydrogenase</fullName>
    </submittedName>
</protein>
<keyword evidence="3" id="KW-0479">Metal-binding</keyword>
<dbReference type="OrthoDB" id="9781588at2"/>
<dbReference type="GO" id="GO:0046872">
    <property type="term" value="F:metal ion binding"/>
    <property type="evidence" value="ECO:0007669"/>
    <property type="project" value="UniProtKB-KW"/>
</dbReference>
<name>A0A0W0RQT4_LEGBO</name>
<dbReference type="Proteomes" id="UP000054695">
    <property type="component" value="Unassembled WGS sequence"/>
</dbReference>
<sequence length="342" mass="38709">MKNHVLYFNQPKQVSILEESIPKPKTDEVLIQNIISGISSGTEMLFYRGLMPTELCLDETILALKQKQNYPFKYGYCSIGKVIETGNRKLNHLLNQWVFVFNPHESYFCAKETQIIVLPERISPYDALFIPNMETAINLVLDGSPLIGENVLIFGLGIVGLLTTALLQQFPLASLLGIDLHAKRRNLCMELGAEHTFDASQSDLHLQVTNYFKNVKSNPIDLIYELTGNPDALNSAISFAAYEGRIILGSWYGRKPCAIDLGGRFHRNRIKVIASQVSTIASELQGRWTKARRFEVVFKMLEKINPARFISHKFHITDANKAYQLLDSNPHDTLFITLTYGE</sequence>
<comment type="similarity">
    <text evidence="2">Belongs to the zinc-containing alcohol dehydrogenase family.</text>
</comment>
<reference evidence="7 8" key="1">
    <citation type="submission" date="2015-11" db="EMBL/GenBank/DDBJ databases">
        <title>Genomic analysis of 38 Legionella species identifies large and diverse effector repertoires.</title>
        <authorList>
            <person name="Burstein D."/>
            <person name="Amaro F."/>
            <person name="Zusman T."/>
            <person name="Lifshitz Z."/>
            <person name="Cohen O."/>
            <person name="Gilbert J.A."/>
            <person name="Pupko T."/>
            <person name="Shuman H.A."/>
            <person name="Segal G."/>
        </authorList>
    </citation>
    <scope>NUCLEOTIDE SEQUENCE [LARGE SCALE GENOMIC DNA]</scope>
    <source>
        <strain evidence="7 8">WIGA</strain>
    </source>
</reference>
<evidence type="ECO:0000313" key="8">
    <source>
        <dbReference type="Proteomes" id="UP000054695"/>
    </source>
</evidence>
<dbReference type="PANTHER" id="PTHR43350">
    <property type="entry name" value="NAD-DEPENDENT ALCOHOL DEHYDROGENASE"/>
    <property type="match status" value="1"/>
</dbReference>
<evidence type="ECO:0000259" key="6">
    <source>
        <dbReference type="Pfam" id="PF00107"/>
    </source>
</evidence>
<evidence type="ECO:0000256" key="4">
    <source>
        <dbReference type="ARBA" id="ARBA00022833"/>
    </source>
</evidence>
<dbReference type="AlphaFoldDB" id="A0A0W0RQT4"/>
<accession>A0A0W0RQT4</accession>
<evidence type="ECO:0000256" key="3">
    <source>
        <dbReference type="ARBA" id="ARBA00022723"/>
    </source>
</evidence>
<organism evidence="7 8">
    <name type="scientific">Legionella bozemanae</name>
    <name type="common">Fluoribacter bozemanae</name>
    <dbReference type="NCBI Taxonomy" id="447"/>
    <lineage>
        <taxon>Bacteria</taxon>
        <taxon>Pseudomonadati</taxon>
        <taxon>Pseudomonadota</taxon>
        <taxon>Gammaproteobacteria</taxon>
        <taxon>Legionellales</taxon>
        <taxon>Legionellaceae</taxon>
        <taxon>Legionella</taxon>
    </lineage>
</organism>
<gene>
    <name evidence="7" type="ORF">Lboz_2072</name>
</gene>
<dbReference type="EMBL" id="LNXU01000019">
    <property type="protein sequence ID" value="KTC73426.1"/>
    <property type="molecule type" value="Genomic_DNA"/>
</dbReference>
<feature type="domain" description="Alcohol dehydrogenase-like C-terminal" evidence="6">
    <location>
        <begin position="159"/>
        <end position="281"/>
    </location>
</feature>
<dbReference type="PANTHER" id="PTHR43350:SF19">
    <property type="entry name" value="D-GULOSIDE 3-DEHYDROGENASE"/>
    <property type="match status" value="1"/>
</dbReference>
<dbReference type="RefSeq" id="WP_058459695.1">
    <property type="nucleotide sequence ID" value="NZ_CAAAIY010000018.1"/>
</dbReference>
<dbReference type="GO" id="GO:0016491">
    <property type="term" value="F:oxidoreductase activity"/>
    <property type="evidence" value="ECO:0007669"/>
    <property type="project" value="UniProtKB-KW"/>
</dbReference>
<comment type="caution">
    <text evidence="7">The sequence shown here is derived from an EMBL/GenBank/DDBJ whole genome shotgun (WGS) entry which is preliminary data.</text>
</comment>
<dbReference type="Gene3D" id="3.90.180.10">
    <property type="entry name" value="Medium-chain alcohol dehydrogenases, catalytic domain"/>
    <property type="match status" value="2"/>
</dbReference>
<keyword evidence="5" id="KW-0560">Oxidoreductase</keyword>
<proteinExistence type="inferred from homology"/>